<evidence type="ECO:0000256" key="1">
    <source>
        <dbReference type="SAM" id="MobiDB-lite"/>
    </source>
</evidence>
<evidence type="ECO:0000259" key="2">
    <source>
        <dbReference type="Pfam" id="PF09791"/>
    </source>
</evidence>
<protein>
    <recommendedName>
        <fullName evidence="2">Oxidoreductase-like domain-containing protein</fullName>
    </recommendedName>
</protein>
<organism evidence="3 4">
    <name type="scientific">Lysobacter arseniciresistens ZS79</name>
    <dbReference type="NCBI Taxonomy" id="913325"/>
    <lineage>
        <taxon>Bacteria</taxon>
        <taxon>Pseudomonadati</taxon>
        <taxon>Pseudomonadota</taxon>
        <taxon>Gammaproteobacteria</taxon>
        <taxon>Lysobacterales</taxon>
        <taxon>Lysobacteraceae</taxon>
        <taxon>Novilysobacter</taxon>
    </lineage>
</organism>
<evidence type="ECO:0000313" key="3">
    <source>
        <dbReference type="EMBL" id="KGM57763.1"/>
    </source>
</evidence>
<dbReference type="Pfam" id="PF09791">
    <property type="entry name" value="Oxidored-like"/>
    <property type="match status" value="1"/>
</dbReference>
<dbReference type="Proteomes" id="UP000029989">
    <property type="component" value="Unassembled WGS sequence"/>
</dbReference>
<evidence type="ECO:0000313" key="4">
    <source>
        <dbReference type="Proteomes" id="UP000029989"/>
    </source>
</evidence>
<comment type="caution">
    <text evidence="3">The sequence shown here is derived from an EMBL/GenBank/DDBJ whole genome shotgun (WGS) entry which is preliminary data.</text>
</comment>
<accession>A0A0A0F5X1</accession>
<sequence length="68" mass="7559">MTGDDITRLDPPPRPPEEPDPADCCGEGCVRCIYDVHDEAVERYRKALQAWRERNPGVPLADGHADAD</sequence>
<dbReference type="PANTHER" id="PTHR21193:SF3">
    <property type="entry name" value="OXIDOREDUCTASE-LIKE DOMAIN-CONTAINING PROTEIN 1"/>
    <property type="match status" value="1"/>
</dbReference>
<keyword evidence="4" id="KW-1185">Reference proteome</keyword>
<dbReference type="EMBL" id="AVPT01000001">
    <property type="protein sequence ID" value="KGM57763.1"/>
    <property type="molecule type" value="Genomic_DNA"/>
</dbReference>
<dbReference type="STRING" id="913325.N799_00905"/>
<dbReference type="PANTHER" id="PTHR21193">
    <property type="entry name" value="OXIDOREDUCTASE-LIKE DOMAIN-CONTAINING PROTEIN 1"/>
    <property type="match status" value="1"/>
</dbReference>
<feature type="domain" description="Oxidoreductase-like" evidence="2">
    <location>
        <begin position="13"/>
        <end position="52"/>
    </location>
</feature>
<dbReference type="eggNOG" id="ENOG5033A2I">
    <property type="taxonomic scope" value="Bacteria"/>
</dbReference>
<dbReference type="InterPro" id="IPR019180">
    <property type="entry name" value="Oxidoreductase-like_N"/>
</dbReference>
<dbReference type="AlphaFoldDB" id="A0A0A0F5X1"/>
<dbReference type="InterPro" id="IPR039251">
    <property type="entry name" value="OXLD1"/>
</dbReference>
<gene>
    <name evidence="3" type="ORF">N799_00905</name>
</gene>
<proteinExistence type="predicted"/>
<feature type="region of interest" description="Disordered" evidence="1">
    <location>
        <begin position="1"/>
        <end position="22"/>
    </location>
</feature>
<name>A0A0A0F5X1_9GAMM</name>
<reference evidence="3 4" key="1">
    <citation type="journal article" date="2015" name="Stand. Genomic Sci.">
        <title>Genomic information of the arsenic-resistant bacterium Lysobacter arseniciresistens type strain ZS79(T) and comparison of Lysobacter draft genomes.</title>
        <authorList>
            <person name="Liu L."/>
            <person name="Zhang S."/>
            <person name="Luo M."/>
            <person name="Wang G."/>
        </authorList>
    </citation>
    <scope>NUCLEOTIDE SEQUENCE [LARGE SCALE GENOMIC DNA]</scope>
    <source>
        <strain evidence="3 4">ZS79</strain>
    </source>
</reference>